<dbReference type="EMBL" id="JAGFBM010000003">
    <property type="protein sequence ID" value="MBO3084809.1"/>
    <property type="molecule type" value="Genomic_DNA"/>
</dbReference>
<keyword evidence="2" id="KW-0732">Signal</keyword>
<gene>
    <name evidence="4" type="ORF">J4035_09170</name>
</gene>
<feature type="signal peptide" evidence="2">
    <location>
        <begin position="1"/>
        <end position="26"/>
    </location>
</feature>
<evidence type="ECO:0000256" key="2">
    <source>
        <dbReference type="SAM" id="SignalP"/>
    </source>
</evidence>
<organism evidence="4 5">
    <name type="scientific">Cellulomonas fengjieae</name>
    <dbReference type="NCBI Taxonomy" id="2819978"/>
    <lineage>
        <taxon>Bacteria</taxon>
        <taxon>Bacillati</taxon>
        <taxon>Actinomycetota</taxon>
        <taxon>Actinomycetes</taxon>
        <taxon>Micrococcales</taxon>
        <taxon>Cellulomonadaceae</taxon>
        <taxon>Cellulomonas</taxon>
    </lineage>
</organism>
<sequence length="217" mass="22519">MSATSRRTSGLVAAVAVLLLASCAEGGSGAPTAAPSASVTPSPTESATPAPTASETGASEPDAPIPFPADVAVDEQPSSDDAALTLTDVTTGQHEGYDRVVFHLGGTGTPGWIVRYVDTATDDPADTVLDIDGDGTLSVILLGFQLPTTTGITEWDGPNPIRTPDYEELREVNVRGQFEGQELAYLGLDSTGEPFRVFALTDPTRVVVDVQDVDDDD</sequence>
<feature type="domain" description="AMIN-like" evidence="3">
    <location>
        <begin position="85"/>
        <end position="211"/>
    </location>
</feature>
<evidence type="ECO:0000256" key="1">
    <source>
        <dbReference type="SAM" id="MobiDB-lite"/>
    </source>
</evidence>
<feature type="chain" id="PRO_5046268037" description="AMIN-like domain-containing protein" evidence="2">
    <location>
        <begin position="27"/>
        <end position="217"/>
    </location>
</feature>
<feature type="region of interest" description="Disordered" evidence="1">
    <location>
        <begin position="27"/>
        <end position="78"/>
    </location>
</feature>
<dbReference type="InterPro" id="IPR056303">
    <property type="entry name" value="AMIN-like"/>
</dbReference>
<dbReference type="Proteomes" id="UP000678317">
    <property type="component" value="Unassembled WGS sequence"/>
</dbReference>
<dbReference type="RefSeq" id="WP_208289448.1">
    <property type="nucleotide sequence ID" value="NZ_CP074404.1"/>
</dbReference>
<evidence type="ECO:0000313" key="5">
    <source>
        <dbReference type="Proteomes" id="UP000678317"/>
    </source>
</evidence>
<dbReference type="PROSITE" id="PS51257">
    <property type="entry name" value="PROKAR_LIPOPROTEIN"/>
    <property type="match status" value="1"/>
</dbReference>
<comment type="caution">
    <text evidence="4">The sequence shown here is derived from an EMBL/GenBank/DDBJ whole genome shotgun (WGS) entry which is preliminary data.</text>
</comment>
<proteinExistence type="predicted"/>
<dbReference type="Pfam" id="PF24837">
    <property type="entry name" value="AMIN-like"/>
    <property type="match status" value="1"/>
</dbReference>
<evidence type="ECO:0000313" key="4">
    <source>
        <dbReference type="EMBL" id="MBO3084809.1"/>
    </source>
</evidence>
<keyword evidence="5" id="KW-1185">Reference proteome</keyword>
<accession>A0ABS3SH26</accession>
<protein>
    <recommendedName>
        <fullName evidence="3">AMIN-like domain-containing protein</fullName>
    </recommendedName>
</protein>
<evidence type="ECO:0000259" key="3">
    <source>
        <dbReference type="Pfam" id="PF24837"/>
    </source>
</evidence>
<name>A0ABS3SH26_9CELL</name>
<feature type="compositionally biased region" description="Low complexity" evidence="1">
    <location>
        <begin position="27"/>
        <end position="59"/>
    </location>
</feature>
<reference evidence="4 5" key="1">
    <citation type="submission" date="2021-03" db="EMBL/GenBank/DDBJ databases">
        <title>novel species in genus Cellulomonas.</title>
        <authorList>
            <person name="Zhang G."/>
        </authorList>
    </citation>
    <scope>NUCLEOTIDE SEQUENCE [LARGE SCALE GENOMIC DNA]</scope>
    <source>
        <strain evidence="5">zg-ZUI188</strain>
    </source>
</reference>